<evidence type="ECO:0000313" key="3">
    <source>
        <dbReference type="EMBL" id="RCK40930.1"/>
    </source>
</evidence>
<feature type="region of interest" description="Disordered" evidence="1">
    <location>
        <begin position="172"/>
        <end position="198"/>
    </location>
</feature>
<dbReference type="EMBL" id="JPWH01000038">
    <property type="protein sequence ID" value="RCK40930.1"/>
    <property type="molecule type" value="Genomic_DNA"/>
</dbReference>
<dbReference type="Pfam" id="PF06812">
    <property type="entry name" value="ImpA_N"/>
    <property type="match status" value="1"/>
</dbReference>
<dbReference type="InterPro" id="IPR010657">
    <property type="entry name" value="ImpA_N"/>
</dbReference>
<dbReference type="PANTHER" id="PTHR37024">
    <property type="entry name" value="TYPE VI SECRETION SYSTEM DUF2094 AND IMPA-RELATED DOMAIN PROTEIN"/>
    <property type="match status" value="1"/>
</dbReference>
<comment type="caution">
    <text evidence="3">The sequence shown here is derived from an EMBL/GenBank/DDBJ whole genome shotgun (WGS) entry which is preliminary data.</text>
</comment>
<dbReference type="Pfam" id="PF16989">
    <property type="entry name" value="T6SS_VasJ"/>
    <property type="match status" value="1"/>
</dbReference>
<evidence type="ECO:0000259" key="2">
    <source>
        <dbReference type="Pfam" id="PF06812"/>
    </source>
</evidence>
<reference evidence="3 4" key="1">
    <citation type="submission" date="2014-07" db="EMBL/GenBank/DDBJ databases">
        <title>Draft genome sequence of Thalassospira profundimaris S25-3-2.</title>
        <authorList>
            <person name="Lai Q."/>
            <person name="Shao Z."/>
        </authorList>
    </citation>
    <scope>NUCLEOTIDE SEQUENCE [LARGE SCALE GENOMIC DNA]</scope>
    <source>
        <strain evidence="3 4">S25-3-2</strain>
    </source>
</reference>
<dbReference type="PANTHER" id="PTHR37024:SF5">
    <property type="entry name" value="IMPA N-TERMINAL DOMAIN-CONTAINING PROTEIN"/>
    <property type="match status" value="1"/>
</dbReference>
<feature type="compositionally biased region" description="Acidic residues" evidence="1">
    <location>
        <begin position="371"/>
        <end position="380"/>
    </location>
</feature>
<sequence>MKFPIENILAQIPGPDREFGEIDDDIQESLDQIDNELMKRGTLNAESLDWDAVAEQAAAVLSKCAHLKAFHGAVLALTNQPTTAANLAKALQLSTYLFAQAWQEMHPKSKRAGRLRDVWIGDIISYLASGVAYVCKAERTLPDESRAKALALVELAAPHGVDVAPLSEALEAAKSPPPPQENNKTANGGGKDGEFVPRELNARDRAVLRKDIRSVADRITQFDPDAPVAYLMRGYAAWLEHKTLPENTDGMTQQQAMPAFILDEHKAAATAPDEAKLAKLEDRLYMSPDWFEGQKLAERMARKLGHDAVADAIAWRSAERVQSLPGLDKLQYANNKPYVSPEIAQWLANVGTSSAKAKGQGGSSGNGSSDDTPDPDDQQETDTQKPSLEDALRVADDAVAKSSSGRETVLAKFTLAKEMATHGLKSHARLIFDEILHEFGVAKLSEWDKALLREVQQERSRVG</sequence>
<proteinExistence type="predicted"/>
<dbReference type="RefSeq" id="WP_114090671.1">
    <property type="nucleotide sequence ID" value="NZ_JPWH01000038.1"/>
</dbReference>
<dbReference type="InterPro" id="IPR017739">
    <property type="entry name" value="T6SS-assoc_VCA0119"/>
</dbReference>
<dbReference type="AlphaFoldDB" id="A0A367WK68"/>
<dbReference type="OrthoDB" id="1522895at2"/>
<gene>
    <name evidence="3" type="ORF">TH25_24290</name>
</gene>
<accession>A0A367WK68</accession>
<name>A0A367WK68_9PROT</name>
<dbReference type="Proteomes" id="UP000252517">
    <property type="component" value="Unassembled WGS sequence"/>
</dbReference>
<feature type="region of interest" description="Disordered" evidence="1">
    <location>
        <begin position="354"/>
        <end position="390"/>
    </location>
</feature>
<feature type="domain" description="ImpA N-terminal" evidence="2">
    <location>
        <begin position="27"/>
        <end position="112"/>
    </location>
</feature>
<evidence type="ECO:0000313" key="4">
    <source>
        <dbReference type="Proteomes" id="UP000252517"/>
    </source>
</evidence>
<evidence type="ECO:0000256" key="1">
    <source>
        <dbReference type="SAM" id="MobiDB-lite"/>
    </source>
</evidence>
<protein>
    <recommendedName>
        <fullName evidence="2">ImpA N-terminal domain-containing protein</fullName>
    </recommendedName>
</protein>
<organism evidence="3 4">
    <name type="scientific">Thalassospira profundimaris</name>
    <dbReference type="NCBI Taxonomy" id="502049"/>
    <lineage>
        <taxon>Bacteria</taxon>
        <taxon>Pseudomonadati</taxon>
        <taxon>Pseudomonadota</taxon>
        <taxon>Alphaproteobacteria</taxon>
        <taxon>Rhodospirillales</taxon>
        <taxon>Thalassospiraceae</taxon>
        <taxon>Thalassospira</taxon>
    </lineage>
</organism>